<name>A0A8E6B5I1_9BACT</name>
<dbReference type="EMBL" id="CP074694">
    <property type="protein sequence ID" value="QVL32520.1"/>
    <property type="molecule type" value="Genomic_DNA"/>
</dbReference>
<evidence type="ECO:0000259" key="2">
    <source>
        <dbReference type="Pfam" id="PF20604"/>
    </source>
</evidence>
<keyword evidence="1" id="KW-1133">Transmembrane helix</keyword>
<dbReference type="KEGG" id="tsph:KIH39_00965"/>
<accession>A0A8E6B5I1</accession>
<proteinExistence type="predicted"/>
<protein>
    <recommendedName>
        <fullName evidence="2">DUF6798 domain-containing protein</fullName>
    </recommendedName>
</protein>
<feature type="transmembrane region" description="Helical" evidence="1">
    <location>
        <begin position="269"/>
        <end position="288"/>
    </location>
</feature>
<keyword evidence="1" id="KW-0812">Transmembrane</keyword>
<keyword evidence="4" id="KW-1185">Reference proteome</keyword>
<feature type="transmembrane region" description="Helical" evidence="1">
    <location>
        <begin position="325"/>
        <end position="344"/>
    </location>
</feature>
<evidence type="ECO:0000313" key="3">
    <source>
        <dbReference type="EMBL" id="QVL32520.1"/>
    </source>
</evidence>
<dbReference type="Pfam" id="PF20604">
    <property type="entry name" value="DUF6798"/>
    <property type="match status" value="1"/>
</dbReference>
<feature type="transmembrane region" description="Helical" evidence="1">
    <location>
        <begin position="182"/>
        <end position="205"/>
    </location>
</feature>
<feature type="transmembrane region" description="Helical" evidence="1">
    <location>
        <begin position="294"/>
        <end position="313"/>
    </location>
</feature>
<feature type="domain" description="DUF6798" evidence="2">
    <location>
        <begin position="439"/>
        <end position="477"/>
    </location>
</feature>
<feature type="transmembrane region" description="Helical" evidence="1">
    <location>
        <begin position="111"/>
        <end position="130"/>
    </location>
</feature>
<feature type="transmembrane region" description="Helical" evidence="1">
    <location>
        <begin position="77"/>
        <end position="99"/>
    </location>
</feature>
<feature type="transmembrane region" description="Helical" evidence="1">
    <location>
        <begin position="12"/>
        <end position="29"/>
    </location>
</feature>
<evidence type="ECO:0000256" key="1">
    <source>
        <dbReference type="SAM" id="Phobius"/>
    </source>
</evidence>
<dbReference type="Proteomes" id="UP000676194">
    <property type="component" value="Chromosome"/>
</dbReference>
<keyword evidence="1" id="KW-0472">Membrane</keyword>
<dbReference type="InterPro" id="IPR046477">
    <property type="entry name" value="DUF6798"/>
</dbReference>
<evidence type="ECO:0000313" key="4">
    <source>
        <dbReference type="Proteomes" id="UP000676194"/>
    </source>
</evidence>
<feature type="transmembrane region" description="Helical" evidence="1">
    <location>
        <begin position="364"/>
        <end position="382"/>
    </location>
</feature>
<gene>
    <name evidence="3" type="ORF">KIH39_00965</name>
</gene>
<reference evidence="3" key="1">
    <citation type="submission" date="2021-05" db="EMBL/GenBank/DDBJ databases">
        <title>Complete genome sequence of the cellulolytic planctomycete Telmatocola sphagniphila SP2T and characterization of the first cellulase from planctomycetes.</title>
        <authorList>
            <person name="Rakitin A.L."/>
            <person name="Beletsky A.V."/>
            <person name="Naumoff D.G."/>
            <person name="Kulichevskaya I.S."/>
            <person name="Mardanov A.V."/>
            <person name="Ravin N.V."/>
            <person name="Dedysh S.N."/>
        </authorList>
    </citation>
    <scope>NUCLEOTIDE SEQUENCE</scope>
    <source>
        <strain evidence="3">SP2T</strain>
    </source>
</reference>
<feature type="transmembrane region" description="Helical" evidence="1">
    <location>
        <begin position="217"/>
        <end position="237"/>
    </location>
</feature>
<dbReference type="AlphaFoldDB" id="A0A8E6B5I1"/>
<organism evidence="3 4">
    <name type="scientific">Telmatocola sphagniphila</name>
    <dbReference type="NCBI Taxonomy" id="1123043"/>
    <lineage>
        <taxon>Bacteria</taxon>
        <taxon>Pseudomonadati</taxon>
        <taxon>Planctomycetota</taxon>
        <taxon>Planctomycetia</taxon>
        <taxon>Gemmatales</taxon>
        <taxon>Gemmataceae</taxon>
    </lineage>
</organism>
<sequence>MANYSFCSLKGLIWILLFGLAFTQSPLYFSNQHQYFVHGLAQGGLGDLGRDWLANTLDPTPLFSKLVELTYRYIGEFGFYLLFFGLVSVYFVGLSRLGSDLLPADYHRTNFVLLLVCLLMIHAALVRVASVHLFGVDYPWYFQAGIAGQYILGSYLQPSAFGAFFLLSLLSFRRENWISTCLWCCLPAIVHATYLLPAAFLTLGYQYSLLVQKRWRTALFLGLGNLFLVLPIVIFSWQTFSPTSLADFEEAQRILAEVRIPHHARIARWFDALVALQIAWMLLGLLALRKTVFFPIYLVIVLLSFLLSLTQYFTSNYSLALLFPWRVTALLVPIATVAILARVVRFIGGETRIAQFEGVEKLGLLVALLLASGSFLIPYLHWGYRQNELEKSVLEYIREHHSPGDVYLIPVQIPKPDNGVKGNTSTTFTRPPSVQDKHLVAVDLQPFRIATGTPLYVDFKSIPYKDTEVIEWYRRVLNAHQWYQRKDMGSAAWQAEVRHEGITHVLIPLNKESNFGGLKPIYEDEMYRIYALR</sequence>
<dbReference type="RefSeq" id="WP_213497412.1">
    <property type="nucleotide sequence ID" value="NZ_CP074694.1"/>
</dbReference>